<feature type="transmembrane region" description="Helical" evidence="1">
    <location>
        <begin position="133"/>
        <end position="153"/>
    </location>
</feature>
<feature type="transmembrane region" description="Helical" evidence="1">
    <location>
        <begin position="12"/>
        <end position="28"/>
    </location>
</feature>
<comment type="caution">
    <text evidence="2">The sequence shown here is derived from an EMBL/GenBank/DDBJ whole genome shotgun (WGS) entry which is preliminary data.</text>
</comment>
<name>A0A318QZX0_9PROT</name>
<dbReference type="RefSeq" id="WP_042658792.1">
    <property type="nucleotide sequence ID" value="NZ_NKTX01000004.1"/>
</dbReference>
<organism evidence="2 3">
    <name type="scientific">Komagataeibacter oboediens</name>
    <dbReference type="NCBI Taxonomy" id="65958"/>
    <lineage>
        <taxon>Bacteria</taxon>
        <taxon>Pseudomonadati</taxon>
        <taxon>Pseudomonadota</taxon>
        <taxon>Alphaproteobacteria</taxon>
        <taxon>Acetobacterales</taxon>
        <taxon>Acetobacteraceae</taxon>
        <taxon>Komagataeibacter</taxon>
    </lineage>
</organism>
<dbReference type="OrthoDB" id="7542932at2"/>
<feature type="transmembrane region" description="Helical" evidence="1">
    <location>
        <begin position="75"/>
        <end position="96"/>
    </location>
</feature>
<keyword evidence="1" id="KW-0812">Transmembrane</keyword>
<feature type="transmembrane region" description="Helical" evidence="1">
    <location>
        <begin position="347"/>
        <end position="365"/>
    </location>
</feature>
<evidence type="ECO:0000256" key="1">
    <source>
        <dbReference type="SAM" id="Phobius"/>
    </source>
</evidence>
<feature type="transmembrane region" description="Helical" evidence="1">
    <location>
        <begin position="433"/>
        <end position="452"/>
    </location>
</feature>
<dbReference type="Proteomes" id="UP000247417">
    <property type="component" value="Unassembled WGS sequence"/>
</dbReference>
<keyword evidence="1" id="KW-0472">Membrane</keyword>
<dbReference type="AlphaFoldDB" id="A0A318QZX0"/>
<sequence length="478" mass="54324">MKYLKKSCGINYIFILCMIMYLGDTLFWEHLPVKIKENCLSLTFNSMMDHMLHGSFDVDPETVGQEGFLRNGHVYAYWGIFPALLRLPVIFLPHGLHIDITRLSCAIAAILMFCINLRSISYITTRTASTASWVRSLLFVAVAFTGVQICFLCPSLYQEVCLWALVFGMMFVYWALHSCLDPEEAPKALIWMSAASVGALLTRVSMGIGTYGAETLLGLLVLWRCWRNTLGAPQATVRKWLYQCAVAIIILIVGILLAAGINFERWGNPLTFANYNLYLFNEQYPDRLIRTEHYGLFNIQRIPLGLIYFFFPLWFIRNGDHLFFQDAFTRLIDAAELPPSSFFLTDGVFLLLGWIFVSSLMKRALQPRSMMVRTSSLAIIVGLSVPAILMLMAISMNYRYRAEFYPLIIFMGFMGAHSISLNNGCDRKWLKPLCWGLVAIGILTSHVVLILYDVSELGPATRFLTNGVVSYYRSKFCI</sequence>
<evidence type="ECO:0000313" key="3">
    <source>
        <dbReference type="Proteomes" id="UP000247417"/>
    </source>
</evidence>
<protein>
    <recommendedName>
        <fullName evidence="4">Glycosyltransferase RgtA/B/C/D-like domain-containing protein</fullName>
    </recommendedName>
</protein>
<reference evidence="2 3" key="1">
    <citation type="submission" date="2017-07" db="EMBL/GenBank/DDBJ databases">
        <title>A draft genome sequence of Komagataeibacter oboediens LMG 18849.</title>
        <authorList>
            <person name="Skraban J."/>
            <person name="Cleenwerck I."/>
            <person name="Vandamme P."/>
            <person name="Trcek J."/>
        </authorList>
    </citation>
    <scope>NUCLEOTIDE SEQUENCE [LARGE SCALE GENOMIC DNA]</scope>
    <source>
        <strain evidence="2 3">LMG 18849</strain>
    </source>
</reference>
<gene>
    <name evidence="2" type="ORF">CFR80_04485</name>
</gene>
<accession>A0A318QZX0</accession>
<evidence type="ECO:0000313" key="2">
    <source>
        <dbReference type="EMBL" id="PYD82971.1"/>
    </source>
</evidence>
<evidence type="ECO:0008006" key="4">
    <source>
        <dbReference type="Google" id="ProtNLM"/>
    </source>
</evidence>
<feature type="transmembrane region" description="Helical" evidence="1">
    <location>
        <begin position="377"/>
        <end position="398"/>
    </location>
</feature>
<feature type="transmembrane region" description="Helical" evidence="1">
    <location>
        <begin position="404"/>
        <end position="421"/>
    </location>
</feature>
<feature type="transmembrane region" description="Helical" evidence="1">
    <location>
        <begin position="160"/>
        <end position="176"/>
    </location>
</feature>
<keyword evidence="1" id="KW-1133">Transmembrane helix</keyword>
<feature type="transmembrane region" description="Helical" evidence="1">
    <location>
        <begin position="240"/>
        <end position="261"/>
    </location>
</feature>
<proteinExistence type="predicted"/>
<feature type="transmembrane region" description="Helical" evidence="1">
    <location>
        <begin position="103"/>
        <end position="121"/>
    </location>
</feature>
<dbReference type="EMBL" id="NKTX01000004">
    <property type="protein sequence ID" value="PYD82971.1"/>
    <property type="molecule type" value="Genomic_DNA"/>
</dbReference>